<feature type="chain" id="PRO_5016177159" description="PEP-CTERM protein-sorting domain-containing protein" evidence="1">
    <location>
        <begin position="25"/>
        <end position="279"/>
    </location>
</feature>
<evidence type="ECO:0000313" key="2">
    <source>
        <dbReference type="EMBL" id="AWI80541.1"/>
    </source>
</evidence>
<evidence type="ECO:0008006" key="4">
    <source>
        <dbReference type="Google" id="ProtNLM"/>
    </source>
</evidence>
<protein>
    <recommendedName>
        <fullName evidence="4">PEP-CTERM protein-sorting domain-containing protein</fullName>
    </recommendedName>
</protein>
<gene>
    <name evidence="2" type="ORF">CEW87_14925</name>
</gene>
<dbReference type="Proteomes" id="UP000244902">
    <property type="component" value="Chromosome"/>
</dbReference>
<dbReference type="RefSeq" id="WP_108974223.1">
    <property type="nucleotide sequence ID" value="NZ_CP022188.1"/>
</dbReference>
<keyword evidence="1" id="KW-0732">Signal</keyword>
<reference evidence="2 3" key="1">
    <citation type="submission" date="2017-06" db="EMBL/GenBank/DDBJ databases">
        <title>Azoarcus sp. TSNA42 complete genome sequence.</title>
        <authorList>
            <person name="Woo J.-H."/>
            <person name="Kim H.-S."/>
        </authorList>
    </citation>
    <scope>NUCLEOTIDE SEQUENCE [LARGE SCALE GENOMIC DNA]</scope>
    <source>
        <strain evidence="2 3">TSNA42</strain>
    </source>
</reference>
<sequence>MLQRIFRRSIVLSLAFVMTWGVHEQASATVLAQGEIGLSISTNATLTPRYGYSSGLFSSLTERVSGVNTTQYYYLDRNNGYRGAGVLGPSQVSGEFDISNGSSSFNYSLTNPNPGVSADFASGSADMFANVSFTGVLSGFSYNYALIGSKDSAIDSLQFMIQMEVALYDPNLSRYVNVYSDYGGVFYSGYESNFRTNWVNETVQGETFATSGINTFDDYSALGTQSWRIRYDLQSSGRDNFGPSSVSDQTVPEPATLVLLALALLLMHLISVPQVSRKR</sequence>
<accession>A0A2U8H428</accession>
<evidence type="ECO:0000313" key="3">
    <source>
        <dbReference type="Proteomes" id="UP000244902"/>
    </source>
</evidence>
<name>A0A2U8H428_9RHOO</name>
<dbReference type="EMBL" id="CP022188">
    <property type="protein sequence ID" value="AWI80541.1"/>
    <property type="molecule type" value="Genomic_DNA"/>
</dbReference>
<evidence type="ECO:0000256" key="1">
    <source>
        <dbReference type="SAM" id="SignalP"/>
    </source>
</evidence>
<feature type="signal peptide" evidence="1">
    <location>
        <begin position="1"/>
        <end position="24"/>
    </location>
</feature>
<organism evidence="2 3">
    <name type="scientific">Parazoarcus communis</name>
    <dbReference type="NCBI Taxonomy" id="41977"/>
    <lineage>
        <taxon>Bacteria</taxon>
        <taxon>Pseudomonadati</taxon>
        <taxon>Pseudomonadota</taxon>
        <taxon>Betaproteobacteria</taxon>
        <taxon>Rhodocyclales</taxon>
        <taxon>Zoogloeaceae</taxon>
        <taxon>Parazoarcus</taxon>
    </lineage>
</organism>
<proteinExistence type="predicted"/>
<dbReference type="AlphaFoldDB" id="A0A2U8H428"/>